<organism evidence="2 3">
    <name type="scientific">Kineosporia mesophila</name>
    <dbReference type="NCBI Taxonomy" id="566012"/>
    <lineage>
        <taxon>Bacteria</taxon>
        <taxon>Bacillati</taxon>
        <taxon>Actinomycetota</taxon>
        <taxon>Actinomycetes</taxon>
        <taxon>Kineosporiales</taxon>
        <taxon>Kineosporiaceae</taxon>
        <taxon>Kineosporia</taxon>
    </lineage>
</organism>
<proteinExistence type="predicted"/>
<comment type="caution">
    <text evidence="2">The sequence shown here is derived from an EMBL/GenBank/DDBJ whole genome shotgun (WGS) entry which is preliminary data.</text>
</comment>
<dbReference type="Proteomes" id="UP001501074">
    <property type="component" value="Unassembled WGS sequence"/>
</dbReference>
<feature type="domain" description="Ferric siderophore reductase C-terminal" evidence="1">
    <location>
        <begin position="188"/>
        <end position="207"/>
    </location>
</feature>
<sequence>MTVGITGGLPEPIGLLPGSLLLDRDWLSGQVRDTGTFYGCQEPRLSATLWWYSTSAVLIGQSVHELVLLGAGLSLDPAVLRMTARPSGLERVVPGHPLAPGPAAFGRHLDAALAPVIAALGDVGQVTSQSLWAVAADSLATRLLASRAPDPAALAAQVAAACSPLSPTPRFVEVPGRPGAAPSTYVHRVSCCLIYRVPMGKCLSCPRQLPAERRERLEAHAAARAPSPSPSPS</sequence>
<evidence type="ECO:0000313" key="2">
    <source>
        <dbReference type="EMBL" id="GAA3611759.1"/>
    </source>
</evidence>
<name>A0ABP6ZNG0_9ACTN</name>
<evidence type="ECO:0000313" key="3">
    <source>
        <dbReference type="Proteomes" id="UP001501074"/>
    </source>
</evidence>
<accession>A0ABP6ZNG0</accession>
<dbReference type="Pfam" id="PF11575">
    <property type="entry name" value="FhuF_C"/>
    <property type="match status" value="1"/>
</dbReference>
<evidence type="ECO:0000259" key="1">
    <source>
        <dbReference type="Pfam" id="PF11575"/>
    </source>
</evidence>
<dbReference type="InterPro" id="IPR024726">
    <property type="entry name" value="FhuF_C"/>
</dbReference>
<protein>
    <submittedName>
        <fullName evidence="2">(2Fe-2S)-binding protein</fullName>
    </submittedName>
</protein>
<dbReference type="EMBL" id="BAAAZO010000004">
    <property type="protein sequence ID" value="GAA3611759.1"/>
    <property type="molecule type" value="Genomic_DNA"/>
</dbReference>
<dbReference type="RefSeq" id="WP_231482154.1">
    <property type="nucleotide sequence ID" value="NZ_BAAAZO010000004.1"/>
</dbReference>
<reference evidence="3" key="1">
    <citation type="journal article" date="2019" name="Int. J. Syst. Evol. Microbiol.">
        <title>The Global Catalogue of Microorganisms (GCM) 10K type strain sequencing project: providing services to taxonomists for standard genome sequencing and annotation.</title>
        <authorList>
            <consortium name="The Broad Institute Genomics Platform"/>
            <consortium name="The Broad Institute Genome Sequencing Center for Infectious Disease"/>
            <person name="Wu L."/>
            <person name="Ma J."/>
        </authorList>
    </citation>
    <scope>NUCLEOTIDE SEQUENCE [LARGE SCALE GENOMIC DNA]</scope>
    <source>
        <strain evidence="3">JCM 16902</strain>
    </source>
</reference>
<gene>
    <name evidence="2" type="ORF">GCM10022223_29830</name>
</gene>
<keyword evidence="3" id="KW-1185">Reference proteome</keyword>